<dbReference type="SMART" id="SM00176">
    <property type="entry name" value="RAN"/>
    <property type="match status" value="1"/>
</dbReference>
<dbReference type="PRINTS" id="PR00449">
    <property type="entry name" value="RASTRNSFRMNG"/>
</dbReference>
<dbReference type="GO" id="GO:0005525">
    <property type="term" value="F:GTP binding"/>
    <property type="evidence" value="ECO:0007669"/>
    <property type="project" value="UniProtKB-KW"/>
</dbReference>
<dbReference type="AlphaFoldDB" id="A0A9P6K9X0"/>
<reference evidence="8" key="1">
    <citation type="journal article" date="2020" name="Fungal Divers.">
        <title>Resolving the Mortierellaceae phylogeny through synthesis of multi-gene phylogenetics and phylogenomics.</title>
        <authorList>
            <person name="Vandepol N."/>
            <person name="Liber J."/>
            <person name="Desiro A."/>
            <person name="Na H."/>
            <person name="Kennedy M."/>
            <person name="Barry K."/>
            <person name="Grigoriev I.V."/>
            <person name="Miller A.N."/>
            <person name="O'Donnell K."/>
            <person name="Stajich J.E."/>
            <person name="Bonito G."/>
        </authorList>
    </citation>
    <scope>NUCLEOTIDE SEQUENCE</scope>
    <source>
        <strain evidence="8">KOD1015</strain>
    </source>
</reference>
<dbReference type="FunFam" id="3.40.50.300:FF:000067">
    <property type="entry name" value="ras-related protein RABA1f"/>
    <property type="match status" value="1"/>
</dbReference>
<proteinExistence type="inferred from homology"/>
<dbReference type="GO" id="GO:0003924">
    <property type="term" value="F:GTPase activity"/>
    <property type="evidence" value="ECO:0007669"/>
    <property type="project" value="InterPro"/>
</dbReference>
<organism evidence="8 9">
    <name type="scientific">Lunasporangiospora selenospora</name>
    <dbReference type="NCBI Taxonomy" id="979761"/>
    <lineage>
        <taxon>Eukaryota</taxon>
        <taxon>Fungi</taxon>
        <taxon>Fungi incertae sedis</taxon>
        <taxon>Mucoromycota</taxon>
        <taxon>Mortierellomycotina</taxon>
        <taxon>Mortierellomycetes</taxon>
        <taxon>Mortierellales</taxon>
        <taxon>Mortierellaceae</taxon>
        <taxon>Lunasporangiospora</taxon>
    </lineage>
</organism>
<dbReference type="SMART" id="SM00175">
    <property type="entry name" value="RAB"/>
    <property type="match status" value="1"/>
</dbReference>
<dbReference type="GO" id="GO:0006887">
    <property type="term" value="P:exocytosis"/>
    <property type="evidence" value="ECO:0007669"/>
    <property type="project" value="UniProtKB-ARBA"/>
</dbReference>
<dbReference type="PROSITE" id="PS51419">
    <property type="entry name" value="RAB"/>
    <property type="match status" value="1"/>
</dbReference>
<sequence length="212" mass="23730">MADAYDYIFKIVLIGESAVGKTNIFSRFTQNDFNLESKTTIGIEFSTAKTMTIEDKSVNAQIWDTAGQERFRAISVAYYRGAVGALLVYDIAKLETFQNLERWLRELREHTSPSIVIMLVGNKSDLKHLRAVSTEDAKAFAEKNNLLFLETSALDGTNVEAAFTQVLTEIYKVESQPTPGKDTKRVKPGNGKRIFHMIESSSSSKKARRGCC</sequence>
<evidence type="ECO:0000256" key="3">
    <source>
        <dbReference type="ARBA" id="ARBA00023134"/>
    </source>
</evidence>
<dbReference type="PROSITE" id="PS51420">
    <property type="entry name" value="RHO"/>
    <property type="match status" value="1"/>
</dbReference>
<dbReference type="InterPro" id="IPR001806">
    <property type="entry name" value="Small_GTPase"/>
</dbReference>
<comment type="caution">
    <text evidence="8">The sequence shown here is derived from an EMBL/GenBank/DDBJ whole genome shotgun (WGS) entry which is preliminary data.</text>
</comment>
<protein>
    <submittedName>
        <fullName evidence="8">Uncharacterized protein</fullName>
    </submittedName>
</protein>
<accession>A0A9P6K9X0</accession>
<evidence type="ECO:0000313" key="8">
    <source>
        <dbReference type="EMBL" id="KAF9577599.1"/>
    </source>
</evidence>
<name>A0A9P6K9X0_9FUNG</name>
<dbReference type="GO" id="GO:0000139">
    <property type="term" value="C:Golgi membrane"/>
    <property type="evidence" value="ECO:0007669"/>
    <property type="project" value="UniProtKB-SubCell"/>
</dbReference>
<dbReference type="OrthoDB" id="9989112at2759"/>
<evidence type="ECO:0000256" key="6">
    <source>
        <dbReference type="ARBA" id="ARBA00023289"/>
    </source>
</evidence>
<comment type="similarity">
    <text evidence="1">Belongs to the small GTPase superfamily. Rab family.</text>
</comment>
<evidence type="ECO:0000313" key="9">
    <source>
        <dbReference type="Proteomes" id="UP000780801"/>
    </source>
</evidence>
<keyword evidence="9" id="KW-1185">Reference proteome</keyword>
<comment type="subcellular location">
    <subcellularLocation>
        <location evidence="7">Golgi apparatus membrane</location>
        <topology evidence="7">Lipid-anchor</topology>
    </subcellularLocation>
</comment>
<dbReference type="SMART" id="SM00173">
    <property type="entry name" value="RAS"/>
    <property type="match status" value="1"/>
</dbReference>
<dbReference type="GO" id="GO:0016197">
    <property type="term" value="P:endosomal transport"/>
    <property type="evidence" value="ECO:0007669"/>
    <property type="project" value="UniProtKB-ARBA"/>
</dbReference>
<dbReference type="SUPFAM" id="SSF52540">
    <property type="entry name" value="P-loop containing nucleoside triphosphate hydrolases"/>
    <property type="match status" value="1"/>
</dbReference>
<evidence type="ECO:0000256" key="7">
    <source>
        <dbReference type="ARBA" id="ARBA00037794"/>
    </source>
</evidence>
<dbReference type="CDD" id="cd01868">
    <property type="entry name" value="Rab11_like"/>
    <property type="match status" value="1"/>
</dbReference>
<dbReference type="InterPro" id="IPR005225">
    <property type="entry name" value="Small_GTP-bd"/>
</dbReference>
<dbReference type="InterPro" id="IPR027417">
    <property type="entry name" value="P-loop_NTPase"/>
</dbReference>
<dbReference type="EMBL" id="JAABOA010004620">
    <property type="protein sequence ID" value="KAF9577599.1"/>
    <property type="molecule type" value="Genomic_DNA"/>
</dbReference>
<dbReference type="InterPro" id="IPR050209">
    <property type="entry name" value="Rab_GTPases_membrane_traffic"/>
</dbReference>
<keyword evidence="4" id="KW-0472">Membrane</keyword>
<dbReference type="Gene3D" id="3.40.50.300">
    <property type="entry name" value="P-loop containing nucleotide triphosphate hydrolases"/>
    <property type="match status" value="1"/>
</dbReference>
<keyword evidence="2" id="KW-0547">Nucleotide-binding</keyword>
<keyword evidence="5" id="KW-0449">Lipoprotein</keyword>
<evidence type="ECO:0000256" key="1">
    <source>
        <dbReference type="ARBA" id="ARBA00006270"/>
    </source>
</evidence>
<dbReference type="Pfam" id="PF00071">
    <property type="entry name" value="Ras"/>
    <property type="match status" value="1"/>
</dbReference>
<dbReference type="PROSITE" id="PS51421">
    <property type="entry name" value="RAS"/>
    <property type="match status" value="1"/>
</dbReference>
<evidence type="ECO:0000256" key="2">
    <source>
        <dbReference type="ARBA" id="ARBA00022741"/>
    </source>
</evidence>
<gene>
    <name evidence="8" type="ORF">BGW38_007096</name>
</gene>
<dbReference type="PANTHER" id="PTHR47979">
    <property type="entry name" value="DRAB11-RELATED"/>
    <property type="match status" value="1"/>
</dbReference>
<dbReference type="SMART" id="SM00174">
    <property type="entry name" value="RHO"/>
    <property type="match status" value="1"/>
</dbReference>
<dbReference type="Proteomes" id="UP000780801">
    <property type="component" value="Unassembled WGS sequence"/>
</dbReference>
<keyword evidence="6" id="KW-0636">Prenylation</keyword>
<evidence type="ECO:0000256" key="4">
    <source>
        <dbReference type="ARBA" id="ARBA00023136"/>
    </source>
</evidence>
<evidence type="ECO:0000256" key="5">
    <source>
        <dbReference type="ARBA" id="ARBA00023288"/>
    </source>
</evidence>
<keyword evidence="3" id="KW-0342">GTP-binding</keyword>
<dbReference type="NCBIfam" id="TIGR00231">
    <property type="entry name" value="small_GTP"/>
    <property type="match status" value="1"/>
</dbReference>